<protein>
    <submittedName>
        <fullName evidence="3">Sarcosine oxidase subunit beta</fullName>
    </submittedName>
</protein>
<dbReference type="SUPFAM" id="SSF51905">
    <property type="entry name" value="FAD/NAD(P)-binding domain"/>
    <property type="match status" value="1"/>
</dbReference>
<dbReference type="GO" id="GO:0005737">
    <property type="term" value="C:cytoplasm"/>
    <property type="evidence" value="ECO:0007669"/>
    <property type="project" value="TreeGrafter"/>
</dbReference>
<dbReference type="Gene3D" id="3.50.50.60">
    <property type="entry name" value="FAD/NAD(P)-binding domain"/>
    <property type="match status" value="1"/>
</dbReference>
<dbReference type="AlphaFoldDB" id="A0A375JCD8"/>
<gene>
    <name evidence="3" type="ORF">CBM2634_U10053</name>
</gene>
<dbReference type="Proteomes" id="UP000256805">
    <property type="component" value="Unassembled WGS sequence"/>
</dbReference>
<dbReference type="Gene3D" id="3.30.9.10">
    <property type="entry name" value="D-Amino Acid Oxidase, subunit A, domain 2"/>
    <property type="match status" value="1"/>
</dbReference>
<dbReference type="GO" id="GO:0016491">
    <property type="term" value="F:oxidoreductase activity"/>
    <property type="evidence" value="ECO:0007669"/>
    <property type="project" value="UniProtKB-KW"/>
</dbReference>
<keyword evidence="1" id="KW-0560">Oxidoreductase</keyword>
<dbReference type="InterPro" id="IPR006076">
    <property type="entry name" value="FAD-dep_OxRdtase"/>
</dbReference>
<dbReference type="InterPro" id="IPR036188">
    <property type="entry name" value="FAD/NAD-bd_sf"/>
</dbReference>
<organism evidence="3 4">
    <name type="scientific">Cupriavidus taiwanensis</name>
    <dbReference type="NCBI Taxonomy" id="164546"/>
    <lineage>
        <taxon>Bacteria</taxon>
        <taxon>Pseudomonadati</taxon>
        <taxon>Pseudomonadota</taxon>
        <taxon>Betaproteobacteria</taxon>
        <taxon>Burkholderiales</taxon>
        <taxon>Burkholderiaceae</taxon>
        <taxon>Cupriavidus</taxon>
    </lineage>
</organism>
<evidence type="ECO:0000256" key="1">
    <source>
        <dbReference type="ARBA" id="ARBA00023002"/>
    </source>
</evidence>
<evidence type="ECO:0000313" key="3">
    <source>
        <dbReference type="EMBL" id="SPS02442.1"/>
    </source>
</evidence>
<accession>A0A375JCD8</accession>
<dbReference type="EMBL" id="OVTA01000072">
    <property type="protein sequence ID" value="SPS02442.1"/>
    <property type="molecule type" value="Genomic_DNA"/>
</dbReference>
<evidence type="ECO:0000259" key="2">
    <source>
        <dbReference type="Pfam" id="PF01266"/>
    </source>
</evidence>
<dbReference type="PANTHER" id="PTHR13847">
    <property type="entry name" value="SARCOSINE DEHYDROGENASE-RELATED"/>
    <property type="match status" value="1"/>
</dbReference>
<reference evidence="3 4" key="1">
    <citation type="submission" date="2018-01" db="EMBL/GenBank/DDBJ databases">
        <authorList>
            <person name="Gaut B.S."/>
            <person name="Morton B.R."/>
            <person name="Clegg M.T."/>
            <person name="Duvall M.R."/>
        </authorList>
    </citation>
    <scope>NUCLEOTIDE SEQUENCE [LARGE SCALE GENOMIC DNA]</scope>
    <source>
        <strain evidence="3">Cupriavidus taiwanensis cmp 52</strain>
    </source>
</reference>
<dbReference type="Pfam" id="PF01266">
    <property type="entry name" value="DAO"/>
    <property type="match status" value="1"/>
</dbReference>
<feature type="domain" description="FAD dependent oxidoreductase" evidence="2">
    <location>
        <begin position="2"/>
        <end position="60"/>
    </location>
</feature>
<evidence type="ECO:0000313" key="4">
    <source>
        <dbReference type="Proteomes" id="UP000256805"/>
    </source>
</evidence>
<name>A0A375JCD8_9BURK</name>
<sequence>MPAFEHVQLIRVWSGIEGYTADLQPVIGPSTRVPGPHYAFGFNGEGFAISPGVGETMAELIATGRTSIPLEPYSIGRFAGAWALQETS</sequence>
<proteinExistence type="predicted"/>
<dbReference type="PANTHER" id="PTHR13847:SF287">
    <property type="entry name" value="FAD-DEPENDENT OXIDOREDUCTASE DOMAIN-CONTAINING PROTEIN 1"/>
    <property type="match status" value="1"/>
</dbReference>